<evidence type="ECO:0000256" key="4">
    <source>
        <dbReference type="PIRNR" id="PIRNR000723"/>
    </source>
</evidence>
<dbReference type="InterPro" id="IPR003964">
    <property type="entry name" value="Carb_kinase"/>
</dbReference>
<organism evidence="6 7">
    <name type="scientific">Nocardioides luteus</name>
    <dbReference type="NCBI Taxonomy" id="1844"/>
    <lineage>
        <taxon>Bacteria</taxon>
        <taxon>Bacillati</taxon>
        <taxon>Actinomycetota</taxon>
        <taxon>Actinomycetes</taxon>
        <taxon>Propionibacteriales</taxon>
        <taxon>Nocardioidaceae</taxon>
        <taxon>Nocardioides</taxon>
    </lineage>
</organism>
<comment type="caution">
    <text evidence="6">The sequence shown here is derived from an EMBL/GenBank/DDBJ whole genome shotgun (WGS) entry which is preliminary data.</text>
</comment>
<accession>A0A1J4N7Y6</accession>
<keyword evidence="3 4" id="KW-0418">Kinase</keyword>
<keyword evidence="7" id="KW-1185">Reference proteome</keyword>
<dbReference type="GO" id="GO:0005829">
    <property type="term" value="C:cytosol"/>
    <property type="evidence" value="ECO:0007669"/>
    <property type="project" value="TreeGrafter"/>
</dbReference>
<dbReference type="Pfam" id="PF00696">
    <property type="entry name" value="AA_kinase"/>
    <property type="match status" value="1"/>
</dbReference>
<gene>
    <name evidence="6" type="ORF">UG56_006310</name>
</gene>
<protein>
    <recommendedName>
        <fullName evidence="4">Carbamate kinase</fullName>
    </recommendedName>
</protein>
<dbReference type="GO" id="GO:0008804">
    <property type="term" value="F:carbamate kinase activity"/>
    <property type="evidence" value="ECO:0007669"/>
    <property type="project" value="InterPro"/>
</dbReference>
<dbReference type="Gene3D" id="3.40.1160.10">
    <property type="entry name" value="Acetylglutamate kinase-like"/>
    <property type="match status" value="1"/>
</dbReference>
<name>A0A1J4N7Y6_9ACTN</name>
<dbReference type="GO" id="GO:0019546">
    <property type="term" value="P:L-arginine deiminase pathway"/>
    <property type="evidence" value="ECO:0007669"/>
    <property type="project" value="TreeGrafter"/>
</dbReference>
<dbReference type="OrthoDB" id="9766717at2"/>
<evidence type="ECO:0000256" key="1">
    <source>
        <dbReference type="ARBA" id="ARBA00011066"/>
    </source>
</evidence>
<dbReference type="NCBIfam" id="NF009008">
    <property type="entry name" value="PRK12354.1"/>
    <property type="match status" value="1"/>
</dbReference>
<proteinExistence type="inferred from homology"/>
<dbReference type="EMBL" id="JZDQ02000007">
    <property type="protein sequence ID" value="OIJ27621.1"/>
    <property type="molecule type" value="Genomic_DNA"/>
</dbReference>
<dbReference type="PRINTS" id="PR01469">
    <property type="entry name" value="CARBMTKINASE"/>
</dbReference>
<evidence type="ECO:0000313" key="7">
    <source>
        <dbReference type="Proteomes" id="UP000033772"/>
    </source>
</evidence>
<dbReference type="STRING" id="1844.UG56_006310"/>
<dbReference type="CDD" id="cd04235">
    <property type="entry name" value="AAK_CK"/>
    <property type="match status" value="1"/>
</dbReference>
<evidence type="ECO:0000313" key="6">
    <source>
        <dbReference type="EMBL" id="OIJ27621.1"/>
    </source>
</evidence>
<evidence type="ECO:0000256" key="3">
    <source>
        <dbReference type="ARBA" id="ARBA00022777"/>
    </source>
</evidence>
<sequence length="299" mass="31319">MRIVVAIGGNALLRRGERPDAAPQRRHVAAAAAALARIARDHQVAVVHGNGPQVGLLALESGADPTLSEPYPLADLVAESQGLIGLWLQQALLDEGIGDVVTLVSQTVVDPSDPAFREPTKFIGQVYDEPTARRLADLHGWTIRADGGGWRRVVASPLPRDIVELPVAAWLLDAGATVVLAGGGGVPVVDRDHRYQSVDAVVDKDRAAALAAESLDADLLLVLTDVEGVIRDFGGSAEKVLREVSVAELSSMSFPAGSMGPKVEAVCGFTRRTGRRSAIGSLDEINGVLAGTTGTQVRS</sequence>
<dbReference type="PIRSF" id="PIRSF000723">
    <property type="entry name" value="Carbamate_kin"/>
    <property type="match status" value="1"/>
</dbReference>
<dbReference type="PANTHER" id="PTHR30409">
    <property type="entry name" value="CARBAMATE KINASE"/>
    <property type="match status" value="1"/>
</dbReference>
<comment type="similarity">
    <text evidence="1 4">Belongs to the carbamate kinase family.</text>
</comment>
<dbReference type="RefSeq" id="WP_071326905.1">
    <property type="nucleotide sequence ID" value="NZ_JZDQ02000007.1"/>
</dbReference>
<keyword evidence="2 4" id="KW-0808">Transferase</keyword>
<evidence type="ECO:0000259" key="5">
    <source>
        <dbReference type="Pfam" id="PF00696"/>
    </source>
</evidence>
<dbReference type="AlphaFoldDB" id="A0A1J4N7Y6"/>
<dbReference type="PANTHER" id="PTHR30409:SF1">
    <property type="entry name" value="CARBAMATE KINASE-RELATED"/>
    <property type="match status" value="1"/>
</dbReference>
<dbReference type="InterPro" id="IPR001048">
    <property type="entry name" value="Asp/Glu/Uridylate_kinase"/>
</dbReference>
<feature type="domain" description="Aspartate/glutamate/uridylate kinase" evidence="5">
    <location>
        <begin position="1"/>
        <end position="279"/>
    </location>
</feature>
<dbReference type="InterPro" id="IPR036393">
    <property type="entry name" value="AceGlu_kinase-like_sf"/>
</dbReference>
<evidence type="ECO:0000256" key="2">
    <source>
        <dbReference type="ARBA" id="ARBA00022679"/>
    </source>
</evidence>
<dbReference type="SUPFAM" id="SSF53633">
    <property type="entry name" value="Carbamate kinase-like"/>
    <property type="match status" value="1"/>
</dbReference>
<reference evidence="6" key="1">
    <citation type="submission" date="2016-10" db="EMBL/GenBank/DDBJ databases">
        <title>Draft Genome Sequence of Nocardioides luteus Strain BAFB, an Alkane-Degrading Bacterium Isolated from JP-7 Polluted Soil.</title>
        <authorList>
            <person name="Brown L."/>
            <person name="Ruiz O.N."/>
            <person name="Gunasekera T."/>
        </authorList>
    </citation>
    <scope>NUCLEOTIDE SEQUENCE [LARGE SCALE GENOMIC DNA]</scope>
    <source>
        <strain evidence="6">BAFB</strain>
    </source>
</reference>
<dbReference type="Proteomes" id="UP000033772">
    <property type="component" value="Unassembled WGS sequence"/>
</dbReference>